<feature type="region of interest" description="Disordered" evidence="1">
    <location>
        <begin position="291"/>
        <end position="352"/>
    </location>
</feature>
<evidence type="ECO:0000259" key="2">
    <source>
        <dbReference type="PROSITE" id="PS50181"/>
    </source>
</evidence>
<name>A0A9W8IFE9_9FUNG</name>
<dbReference type="PANTHER" id="PTHR13318:SF247">
    <property type="entry name" value="GH16156P"/>
    <property type="match status" value="1"/>
</dbReference>
<feature type="region of interest" description="Disordered" evidence="1">
    <location>
        <begin position="225"/>
        <end position="245"/>
    </location>
</feature>
<proteinExistence type="predicted"/>
<feature type="region of interest" description="Disordered" evidence="1">
    <location>
        <begin position="811"/>
        <end position="901"/>
    </location>
</feature>
<gene>
    <name evidence="3" type="ORF">GGH94_004391</name>
</gene>
<organism evidence="3 4">
    <name type="scientific">Coemansia aciculifera</name>
    <dbReference type="NCBI Taxonomy" id="417176"/>
    <lineage>
        <taxon>Eukaryota</taxon>
        <taxon>Fungi</taxon>
        <taxon>Fungi incertae sedis</taxon>
        <taxon>Zoopagomycota</taxon>
        <taxon>Kickxellomycotina</taxon>
        <taxon>Kickxellomycetes</taxon>
        <taxon>Kickxellales</taxon>
        <taxon>Kickxellaceae</taxon>
        <taxon>Coemansia</taxon>
    </lineage>
</organism>
<accession>A0A9W8IFE9</accession>
<feature type="compositionally biased region" description="Polar residues" evidence="1">
    <location>
        <begin position="990"/>
        <end position="1001"/>
    </location>
</feature>
<feature type="compositionally biased region" description="Polar residues" evidence="1">
    <location>
        <begin position="961"/>
        <end position="971"/>
    </location>
</feature>
<dbReference type="GO" id="GO:0019005">
    <property type="term" value="C:SCF ubiquitin ligase complex"/>
    <property type="evidence" value="ECO:0007669"/>
    <property type="project" value="TreeGrafter"/>
</dbReference>
<dbReference type="SUPFAM" id="SSF81383">
    <property type="entry name" value="F-box domain"/>
    <property type="match status" value="1"/>
</dbReference>
<comment type="caution">
    <text evidence="3">The sequence shown here is derived from an EMBL/GenBank/DDBJ whole genome shotgun (WGS) entry which is preliminary data.</text>
</comment>
<dbReference type="Gene3D" id="3.80.10.10">
    <property type="entry name" value="Ribonuclease Inhibitor"/>
    <property type="match status" value="1"/>
</dbReference>
<evidence type="ECO:0000313" key="4">
    <source>
        <dbReference type="Proteomes" id="UP001140074"/>
    </source>
</evidence>
<keyword evidence="4" id="KW-1185">Reference proteome</keyword>
<feature type="domain" description="F-box" evidence="2">
    <location>
        <begin position="125"/>
        <end position="170"/>
    </location>
</feature>
<dbReference type="InterPro" id="IPR032675">
    <property type="entry name" value="LRR_dom_sf"/>
</dbReference>
<feature type="compositionally biased region" description="Polar residues" evidence="1">
    <location>
        <begin position="819"/>
        <end position="830"/>
    </location>
</feature>
<dbReference type="Proteomes" id="UP001140074">
    <property type="component" value="Unassembled WGS sequence"/>
</dbReference>
<dbReference type="PANTHER" id="PTHR13318">
    <property type="entry name" value="PARTNER OF PAIRED, ISOFORM B-RELATED"/>
    <property type="match status" value="1"/>
</dbReference>
<dbReference type="SMART" id="SM00256">
    <property type="entry name" value="FBOX"/>
    <property type="match status" value="1"/>
</dbReference>
<feature type="compositionally biased region" description="Polar residues" evidence="1">
    <location>
        <begin position="839"/>
        <end position="856"/>
    </location>
</feature>
<dbReference type="InterPro" id="IPR036047">
    <property type="entry name" value="F-box-like_dom_sf"/>
</dbReference>
<evidence type="ECO:0000313" key="3">
    <source>
        <dbReference type="EMBL" id="KAJ2862251.1"/>
    </source>
</evidence>
<dbReference type="PROSITE" id="PS50181">
    <property type="entry name" value="FBOX"/>
    <property type="match status" value="1"/>
</dbReference>
<dbReference type="SUPFAM" id="SSF52047">
    <property type="entry name" value="RNI-like"/>
    <property type="match status" value="1"/>
</dbReference>
<dbReference type="GO" id="GO:0031146">
    <property type="term" value="P:SCF-dependent proteasomal ubiquitin-dependent protein catabolic process"/>
    <property type="evidence" value="ECO:0007669"/>
    <property type="project" value="TreeGrafter"/>
</dbReference>
<dbReference type="AlphaFoldDB" id="A0A9W8IFE9"/>
<feature type="region of interest" description="Disordered" evidence="1">
    <location>
        <begin position="931"/>
        <end position="1012"/>
    </location>
</feature>
<reference evidence="3" key="1">
    <citation type="submission" date="2022-07" db="EMBL/GenBank/DDBJ databases">
        <title>Phylogenomic reconstructions and comparative analyses of Kickxellomycotina fungi.</title>
        <authorList>
            <person name="Reynolds N.K."/>
            <person name="Stajich J.E."/>
            <person name="Barry K."/>
            <person name="Grigoriev I.V."/>
            <person name="Crous P."/>
            <person name="Smith M.E."/>
        </authorList>
    </citation>
    <scope>NUCLEOTIDE SEQUENCE</scope>
    <source>
        <strain evidence="3">RSA 476</strain>
    </source>
</reference>
<evidence type="ECO:0000256" key="1">
    <source>
        <dbReference type="SAM" id="MobiDB-lite"/>
    </source>
</evidence>
<dbReference type="Gene3D" id="1.20.1280.50">
    <property type="match status" value="1"/>
</dbReference>
<dbReference type="EMBL" id="JANBUY010000177">
    <property type="protein sequence ID" value="KAJ2862251.1"/>
    <property type="molecule type" value="Genomic_DNA"/>
</dbReference>
<protein>
    <recommendedName>
        <fullName evidence="2">F-box domain-containing protein</fullName>
    </recommendedName>
</protein>
<dbReference type="InterPro" id="IPR001810">
    <property type="entry name" value="F-box_dom"/>
</dbReference>
<sequence length="1012" mass="109566">MDSREPEEYCTCSAQAGILREHTPTCLLYTPISAMDIPESSRRSSAASGTFERSGRPPSYPGYGMGILSGSNAYHYPAPSNVSSIAASYASTCSIMDSTAATETESLASYHFKRSASACSFSSTASAYHVLPTEIFRQIFLYLGNDDLKTVVQVSRQWRSAGNPLLWRTMIFPLDKRRLATMKYPLSRFGHHVRRVIITPPILEFQHNHTSSSRRVSMSNTRSWSLSRPLSRSGSVSSHQQHQQQLGDLAELNDLATAPTAAELDVVAAAAAAANNFGSLYSGFASSASSPRQYPLTSGHLPPPSPLALTSSRHRAGSTATTPLPDFSSSATPSSSGGIGRRASRASNLTSPSPLLPPVYAVPIPGTPGPGNVLSESLPHSVSGSSWGGGGASGLGAMNISGVVSGANIPTRQTNGTGHSSNVSQSNAYLYHEVSEGTVLRMHQFMERFCPNILEAVIKNPTGISSHSRRLGILTRLFQAYPRLEKLDLSDFIMWDTQPLQVVSEQLRMLSSLDVTNRVELGDTDLLPVVESCPRLKELRIRATNATDVTIHGITNNLSHLLVRLNVGGCPVSSAAMAELVTKCTRLRVLQTWSCLRLDDTFLLALDPHVLTEMQVLDLMDVQRFSVEAVRQTFGQQTWPHLKYLRIRAKCSREEFSGIPLHCHLLVSTIWRAFLGFQSMMRQTSVHPRSDKSSFGVFVDPNTPPTRPELKLVKVHARQPLQPGRARNTASTGCSILQEVNNVNKKFSLSPNSLVGAEKENFDPVRKELAVYRRTMSKAQPLEDKVVVESGKYVPPPSSFVDHRSCSEHVDDSVESSSARTVLSTPTSRILATRGARPTTGSAITDTSPTSKSQTRCIAGSETRIPANGRPGRSMSVAAVPDRMPQRPIPSRKPSSGAAGRAGVNDLVQLLDSMGMAPASSIAAARLAQLQGMRRPQQHTEIPVKSPGLRLSVPPPVARKLSTNSATQVNPPQDLRSSRTALPPPPKKPGNNQSKILSSAMLTPPELRKSVR</sequence>
<dbReference type="Pfam" id="PF12937">
    <property type="entry name" value="F-box-like"/>
    <property type="match status" value="1"/>
</dbReference>